<dbReference type="SUPFAM" id="SSF54373">
    <property type="entry name" value="FAD-linked reductases, C-terminal domain"/>
    <property type="match status" value="1"/>
</dbReference>
<comment type="caution">
    <text evidence="5">The sequence shown here is derived from an EMBL/GenBank/DDBJ whole genome shotgun (WGS) entry which is preliminary data.</text>
</comment>
<dbReference type="GO" id="GO:0016614">
    <property type="term" value="F:oxidoreductase activity, acting on CH-OH group of donors"/>
    <property type="evidence" value="ECO:0007669"/>
    <property type="project" value="InterPro"/>
</dbReference>
<sequence>MLLFEFPILAVALYLLTLVSSLRLDDREVNGEILDCYDYIIVGGGVSGLVVANRLTEDPTVTVLVLEAGPLDNNEETILYPIDSGYGLGTKYDWNLWTAPQTSLDGRARPYDKEVVRTTMLGNHLETQAGAGMTENYTDNVDADFSKRLYVQPDPSFHGTDGYMHVSYPRYFYNQSQLFLEGLNELGIPILKDPNNGFAAGGMLIPSNINPDNQTRSTARLAYFDGFIDRRPNLHVVTNQHVYRLIIDTATRKSRSPRSHPHKSRQNSCPKDQVNDRWVSGVQFIPDGTLSIRNVTCSREVILAAGAVHTPQILEFSGIGDPNVLNKFNISTKINLPGVGNNFQDHPYLGVVYYGMQNPFSQVLWSTLTWSVSNMSYLTISMIDKNPTLLHQVEQEYYVNKTGPWTAGEINTVAFPSLPSISKNWTNMIADAESQFPTAYLLPNLDPTIIAGFQAQKDILVNLLGRSDASAYEILSDNIGLLSVAALRTLSRGHVHLQDTNPFMQPLIDPRFCSNPLDCQIIVEGLLFNNRLINTSSMRLLGPAPYYPFLQDATPETLMPAVMSGIRTEFHGAGSTSMLPLKYGGVVDSHLRVYGTKNLRIVDGGIIPLVPATHVQAAVYAIAEKASDIIKADNFGLTLQSCKKKYAFPRVELLNLSALLPFINPTGSRPRNRSSTPQTLPLAKGMLQASDLSIFRQTSNTSKVTENPVADIMSILFTQSSATLTSFPAALPTLFKNLVRSNNSESSRLPISNPLLALLPTAITPKAPLLSVENAAPADLAPSLLAEIQSLRDSATSHAAKASQPTFTASDAPVHSERNPPLDALPHELFAAGDPLHENLGLVPRKRKSDLDVQDEDNSQECEDISEEYDDGSQEYDNSSEEYDDDADEHDNGSQEYDNGSEEYDDDVDE</sequence>
<evidence type="ECO:0000256" key="2">
    <source>
        <dbReference type="SAM" id="MobiDB-lite"/>
    </source>
</evidence>
<dbReference type="PANTHER" id="PTHR11552">
    <property type="entry name" value="GLUCOSE-METHANOL-CHOLINE GMC OXIDOREDUCTASE"/>
    <property type="match status" value="1"/>
</dbReference>
<dbReference type="InterPro" id="IPR012132">
    <property type="entry name" value="GMC_OxRdtase"/>
</dbReference>
<dbReference type="InterPro" id="IPR007867">
    <property type="entry name" value="GMC_OxRtase_C"/>
</dbReference>
<dbReference type="Pfam" id="PF00732">
    <property type="entry name" value="GMC_oxred_N"/>
    <property type="match status" value="1"/>
</dbReference>
<feature type="region of interest" description="Disordered" evidence="2">
    <location>
        <begin position="847"/>
        <end position="910"/>
    </location>
</feature>
<feature type="domain" description="Glucose-methanol-choline oxidoreductase N-terminal" evidence="4">
    <location>
        <begin position="306"/>
        <end position="320"/>
    </location>
</feature>
<feature type="compositionally biased region" description="Acidic residues" evidence="2">
    <location>
        <begin position="899"/>
        <end position="910"/>
    </location>
</feature>
<feature type="compositionally biased region" description="Polar residues" evidence="2">
    <location>
        <begin position="796"/>
        <end position="809"/>
    </location>
</feature>
<dbReference type="EMBL" id="QGMI01000888">
    <property type="protein sequence ID" value="TVY36012.1"/>
    <property type="molecule type" value="Genomic_DNA"/>
</dbReference>
<evidence type="ECO:0000256" key="3">
    <source>
        <dbReference type="SAM" id="SignalP"/>
    </source>
</evidence>
<keyword evidence="6" id="KW-1185">Reference proteome</keyword>
<feature type="signal peptide" evidence="3">
    <location>
        <begin position="1"/>
        <end position="21"/>
    </location>
</feature>
<dbReference type="GO" id="GO:0044550">
    <property type="term" value="P:secondary metabolite biosynthetic process"/>
    <property type="evidence" value="ECO:0007669"/>
    <property type="project" value="TreeGrafter"/>
</dbReference>
<organism evidence="5 6">
    <name type="scientific">Lachnellula occidentalis</name>
    <dbReference type="NCBI Taxonomy" id="215460"/>
    <lineage>
        <taxon>Eukaryota</taxon>
        <taxon>Fungi</taxon>
        <taxon>Dikarya</taxon>
        <taxon>Ascomycota</taxon>
        <taxon>Pezizomycotina</taxon>
        <taxon>Leotiomycetes</taxon>
        <taxon>Helotiales</taxon>
        <taxon>Lachnaceae</taxon>
        <taxon>Lachnellula</taxon>
    </lineage>
</organism>
<feature type="region of interest" description="Disordered" evidence="2">
    <location>
        <begin position="796"/>
        <end position="827"/>
    </location>
</feature>
<keyword evidence="3" id="KW-0732">Signal</keyword>
<evidence type="ECO:0000313" key="5">
    <source>
        <dbReference type="EMBL" id="TVY36012.1"/>
    </source>
</evidence>
<feature type="compositionally biased region" description="Acidic residues" evidence="2">
    <location>
        <begin position="852"/>
        <end position="889"/>
    </location>
</feature>
<dbReference type="AlphaFoldDB" id="A0A8H8U965"/>
<gene>
    <name evidence="5" type="primary">xptC</name>
    <name evidence="5" type="ORF">LOCC1_G005926</name>
</gene>
<dbReference type="OrthoDB" id="269227at2759"/>
<name>A0A8H8U965_9HELO</name>
<feature type="region of interest" description="Disordered" evidence="2">
    <location>
        <begin position="252"/>
        <end position="273"/>
    </location>
</feature>
<evidence type="ECO:0000256" key="1">
    <source>
        <dbReference type="ARBA" id="ARBA00010790"/>
    </source>
</evidence>
<dbReference type="PANTHER" id="PTHR11552:SF115">
    <property type="entry name" value="DEHYDROGENASE XPTC-RELATED"/>
    <property type="match status" value="1"/>
</dbReference>
<dbReference type="Gene3D" id="3.50.50.60">
    <property type="entry name" value="FAD/NAD(P)-binding domain"/>
    <property type="match status" value="2"/>
</dbReference>
<evidence type="ECO:0000259" key="4">
    <source>
        <dbReference type="PROSITE" id="PS00624"/>
    </source>
</evidence>
<comment type="similarity">
    <text evidence="1">Belongs to the GMC oxidoreductase family.</text>
</comment>
<dbReference type="Proteomes" id="UP000443090">
    <property type="component" value="Unassembled WGS sequence"/>
</dbReference>
<feature type="chain" id="PRO_5034570699" evidence="3">
    <location>
        <begin position="22"/>
        <end position="910"/>
    </location>
</feature>
<reference evidence="5 6" key="1">
    <citation type="submission" date="2018-05" db="EMBL/GenBank/DDBJ databases">
        <title>Genome sequencing and assembly of the regulated plant pathogen Lachnellula willkommii and related sister species for the development of diagnostic species identification markers.</title>
        <authorList>
            <person name="Giroux E."/>
            <person name="Bilodeau G."/>
        </authorList>
    </citation>
    <scope>NUCLEOTIDE SEQUENCE [LARGE SCALE GENOMIC DNA]</scope>
    <source>
        <strain evidence="5 6">CBS 160.35</strain>
    </source>
</reference>
<evidence type="ECO:0000313" key="6">
    <source>
        <dbReference type="Proteomes" id="UP000443090"/>
    </source>
</evidence>
<dbReference type="GO" id="GO:0050660">
    <property type="term" value="F:flavin adenine dinucleotide binding"/>
    <property type="evidence" value="ECO:0007669"/>
    <property type="project" value="InterPro"/>
</dbReference>
<protein>
    <submittedName>
        <fullName evidence="5">Dehydrogenase</fullName>
    </submittedName>
</protein>
<dbReference type="SUPFAM" id="SSF51905">
    <property type="entry name" value="FAD/NAD(P)-binding domain"/>
    <property type="match status" value="1"/>
</dbReference>
<feature type="compositionally biased region" description="Basic residues" evidence="2">
    <location>
        <begin position="252"/>
        <end position="265"/>
    </location>
</feature>
<dbReference type="PROSITE" id="PS00624">
    <property type="entry name" value="GMC_OXRED_2"/>
    <property type="match status" value="1"/>
</dbReference>
<dbReference type="Pfam" id="PF05199">
    <property type="entry name" value="GMC_oxred_C"/>
    <property type="match status" value="1"/>
</dbReference>
<dbReference type="Gene3D" id="3.30.560.10">
    <property type="entry name" value="Glucose Oxidase, domain 3"/>
    <property type="match status" value="2"/>
</dbReference>
<accession>A0A8H8U965</accession>
<proteinExistence type="inferred from homology"/>
<dbReference type="InterPro" id="IPR000172">
    <property type="entry name" value="GMC_OxRdtase_N"/>
</dbReference>
<dbReference type="InterPro" id="IPR036188">
    <property type="entry name" value="FAD/NAD-bd_sf"/>
</dbReference>